<feature type="chain" id="PRO_5031527485" evidence="2">
    <location>
        <begin position="27"/>
        <end position="852"/>
    </location>
</feature>
<accession>A0A7S4IME0</accession>
<feature type="region of interest" description="Disordered" evidence="1">
    <location>
        <begin position="80"/>
        <end position="179"/>
    </location>
</feature>
<reference evidence="3" key="1">
    <citation type="submission" date="2021-01" db="EMBL/GenBank/DDBJ databases">
        <authorList>
            <person name="Corre E."/>
            <person name="Pelletier E."/>
            <person name="Niang G."/>
            <person name="Scheremetjew M."/>
            <person name="Finn R."/>
            <person name="Kale V."/>
            <person name="Holt S."/>
            <person name="Cochrane G."/>
            <person name="Meng A."/>
            <person name="Brown T."/>
            <person name="Cohen L."/>
        </authorList>
    </citation>
    <scope>NUCLEOTIDE SEQUENCE</scope>
    <source>
        <strain evidence="3">Isolate 1302-5</strain>
    </source>
</reference>
<name>A0A7S4IME0_9STRA</name>
<dbReference type="EMBL" id="HBKQ01019291">
    <property type="protein sequence ID" value="CAE2233884.1"/>
    <property type="molecule type" value="Transcribed_RNA"/>
</dbReference>
<keyword evidence="2" id="KW-0732">Signal</keyword>
<evidence type="ECO:0000256" key="2">
    <source>
        <dbReference type="SAM" id="SignalP"/>
    </source>
</evidence>
<proteinExistence type="predicted"/>
<evidence type="ECO:0000256" key="1">
    <source>
        <dbReference type="SAM" id="MobiDB-lite"/>
    </source>
</evidence>
<organism evidence="3">
    <name type="scientific">Odontella aurita</name>
    <dbReference type="NCBI Taxonomy" id="265563"/>
    <lineage>
        <taxon>Eukaryota</taxon>
        <taxon>Sar</taxon>
        <taxon>Stramenopiles</taxon>
        <taxon>Ochrophyta</taxon>
        <taxon>Bacillariophyta</taxon>
        <taxon>Mediophyceae</taxon>
        <taxon>Biddulphiophycidae</taxon>
        <taxon>Eupodiscales</taxon>
        <taxon>Odontellaceae</taxon>
        <taxon>Odontella</taxon>
    </lineage>
</organism>
<evidence type="ECO:0000313" key="3">
    <source>
        <dbReference type="EMBL" id="CAE2233884.1"/>
    </source>
</evidence>
<feature type="signal peptide" evidence="2">
    <location>
        <begin position="1"/>
        <end position="26"/>
    </location>
</feature>
<sequence length="852" mass="95263">MRAKVKQHASLLLLAATSTLVIGIAGQDRILTGEQQARLQENLNKKFLSTQKAVRKNGIAAVLPRYRQWVAEQQVQGAVVQDDPNVPPDNSGGGQKSAQHAGRRKKGWRKRMRRKKRRRKRRGAGFRGRKRNANQNRAGEESHSVRSLQGRKRTNGTGQWRVEGEDEDEDEGEGDGAADMLKLDVPDSRRQPKLLRGVQNDQTGGVEEEGITKAWSGNRIQPDWLAGKDHLGIGMLQENDEVVTPPSGLTGRRTQLDQDALVALLSELSIGLTAIISAKSPGFTRDFHPGEEGPKPEGSNDQLLCAGVDPKLWEPNIFTPRRPRPPEVVLVDCFDTAADFWIWELEPHHSANNLETFEAFDVHLSFLNTRTEIDTGTNTAKNIQQFNVWMSRDEIAENELVRTDRTDIFDMGPVDPLPWLFLPGPNGDRTWRPYPQGETIDNPRYPLQQPAAASFLPRPVERQLCATAQKKDGLVGLGSRVKLEECTDKGGERQRQAWIYCGVAASFIVRPVDVPSFSVSAEQSGVTIMNFLNRKVTENNFNDNQSEGGCVSIEDDLNNRASVQRWTDSFTMGELGFANTYFDTLIDWEVTLNCDTRDSDDVDYDMIFQLYRQVGNSNNWQCIRSMQLICKTRNVVVRRNLDNIQIFDDSTYHIVARGASRRIIGNGIIDVPSFDTVIEAIVKPTVTQLETNKKVTDSPNFDPNQAVTRCSENEGDLKRGNDVESWRGQPLTLAKLSISKVASTSVKIEITLNCDTEDSEDFKLDTLFQLYRKSGGSNSWDCLGSKILECRARNQKLTHSFVTYALIENSEFHVVARGATEAGDVVLTNSNNQGAVECEGVTDDIRFTTFGN</sequence>
<protein>
    <submittedName>
        <fullName evidence="3">Uncharacterized protein</fullName>
    </submittedName>
</protein>
<feature type="compositionally biased region" description="Acidic residues" evidence="1">
    <location>
        <begin position="164"/>
        <end position="176"/>
    </location>
</feature>
<feature type="compositionally biased region" description="Basic residues" evidence="1">
    <location>
        <begin position="101"/>
        <end position="132"/>
    </location>
</feature>
<gene>
    <name evidence="3" type="ORF">OAUR00152_LOCUS13034</name>
</gene>
<dbReference type="AlphaFoldDB" id="A0A7S4IME0"/>